<dbReference type="GO" id="GO:0048038">
    <property type="term" value="F:quinone binding"/>
    <property type="evidence" value="ECO:0007669"/>
    <property type="project" value="TreeGrafter"/>
</dbReference>
<dbReference type="Proteomes" id="UP001278766">
    <property type="component" value="Unassembled WGS sequence"/>
</dbReference>
<evidence type="ECO:0000256" key="1">
    <source>
        <dbReference type="ARBA" id="ARBA00006484"/>
    </source>
</evidence>
<organism evidence="4 5">
    <name type="scientific">Chaetomium fimeti</name>
    <dbReference type="NCBI Taxonomy" id="1854472"/>
    <lineage>
        <taxon>Eukaryota</taxon>
        <taxon>Fungi</taxon>
        <taxon>Dikarya</taxon>
        <taxon>Ascomycota</taxon>
        <taxon>Pezizomycotina</taxon>
        <taxon>Sordariomycetes</taxon>
        <taxon>Sordariomycetidae</taxon>
        <taxon>Sordariales</taxon>
        <taxon>Chaetomiaceae</taxon>
        <taxon>Chaetomium</taxon>
    </lineage>
</organism>
<accession>A0AAE0H7H9</accession>
<evidence type="ECO:0000259" key="3">
    <source>
        <dbReference type="SMART" id="SM00822"/>
    </source>
</evidence>
<dbReference type="PRINTS" id="PR00081">
    <property type="entry name" value="GDHRDH"/>
</dbReference>
<keyword evidence="5" id="KW-1185">Reference proteome</keyword>
<gene>
    <name evidence="4" type="ORF">B0H64DRAFT_45628</name>
</gene>
<dbReference type="SMART" id="SM00822">
    <property type="entry name" value="PKS_KR"/>
    <property type="match status" value="1"/>
</dbReference>
<dbReference type="GO" id="GO:0016616">
    <property type="term" value="F:oxidoreductase activity, acting on the CH-OH group of donors, NAD or NADP as acceptor"/>
    <property type="evidence" value="ECO:0007669"/>
    <property type="project" value="UniProtKB-ARBA"/>
</dbReference>
<dbReference type="InterPro" id="IPR002347">
    <property type="entry name" value="SDR_fam"/>
</dbReference>
<dbReference type="EMBL" id="JAUEPN010000010">
    <property type="protein sequence ID" value="KAK3291297.1"/>
    <property type="molecule type" value="Genomic_DNA"/>
</dbReference>
<name>A0AAE0H7H9_9PEZI</name>
<comment type="caution">
    <text evidence="4">The sequence shown here is derived from an EMBL/GenBank/DDBJ whole genome shotgun (WGS) entry which is preliminary data.</text>
</comment>
<comment type="similarity">
    <text evidence="1">Belongs to the short-chain dehydrogenases/reductases (SDR) family.</text>
</comment>
<dbReference type="PANTHER" id="PTHR42760:SF122">
    <property type="entry name" value="NAD(P)-BINDING PROTEIN"/>
    <property type="match status" value="1"/>
</dbReference>
<dbReference type="Pfam" id="PF00106">
    <property type="entry name" value="adh_short"/>
    <property type="match status" value="1"/>
</dbReference>
<keyword evidence="2" id="KW-0560">Oxidoreductase</keyword>
<sequence length="292" mass="31373">MSLFQTIPRPTKTYHTQTYDRIAKHHGFDGRGKTVLITGGATGVGFSIAKAFAEAGVARIAIVSRSPGPQETAKADLQAAHPAVQVLTYSTSVTDSTRLIEILSELGTVDILVLSAAAAHRRAPGTEITEQEVRDAFETNVLATFTLVRAFLRMPPTTTTAPAAPAPARTIIHLSSAAIQVSGQRVAYGPSKAAATQMMQQFAAEVDAAQVRIFSVHPGALYTPGTAQLFPREAMQWEDLALPAHFALWLAGPESAFLHGRYLWAQWDVDELLGLRERVAGDGFFLKIGLAL</sequence>
<dbReference type="AlphaFoldDB" id="A0AAE0H7H9"/>
<evidence type="ECO:0000313" key="5">
    <source>
        <dbReference type="Proteomes" id="UP001278766"/>
    </source>
</evidence>
<dbReference type="InterPro" id="IPR036291">
    <property type="entry name" value="NAD(P)-bd_dom_sf"/>
</dbReference>
<dbReference type="Gene3D" id="3.40.50.720">
    <property type="entry name" value="NAD(P)-binding Rossmann-like Domain"/>
    <property type="match status" value="1"/>
</dbReference>
<feature type="domain" description="Ketoreductase" evidence="3">
    <location>
        <begin position="33"/>
        <end position="224"/>
    </location>
</feature>
<dbReference type="InterPro" id="IPR057326">
    <property type="entry name" value="KR_dom"/>
</dbReference>
<dbReference type="RefSeq" id="XP_062654811.1">
    <property type="nucleotide sequence ID" value="XM_062807336.1"/>
</dbReference>
<evidence type="ECO:0000256" key="2">
    <source>
        <dbReference type="ARBA" id="ARBA00023002"/>
    </source>
</evidence>
<dbReference type="GO" id="GO:0006633">
    <property type="term" value="P:fatty acid biosynthetic process"/>
    <property type="evidence" value="ECO:0007669"/>
    <property type="project" value="TreeGrafter"/>
</dbReference>
<proteinExistence type="inferred from homology"/>
<reference evidence="4" key="1">
    <citation type="journal article" date="2023" name="Mol. Phylogenet. Evol.">
        <title>Genome-scale phylogeny and comparative genomics of the fungal order Sordariales.</title>
        <authorList>
            <person name="Hensen N."/>
            <person name="Bonometti L."/>
            <person name="Westerberg I."/>
            <person name="Brannstrom I.O."/>
            <person name="Guillou S."/>
            <person name="Cros-Aarteil S."/>
            <person name="Calhoun S."/>
            <person name="Haridas S."/>
            <person name="Kuo A."/>
            <person name="Mondo S."/>
            <person name="Pangilinan J."/>
            <person name="Riley R."/>
            <person name="LaButti K."/>
            <person name="Andreopoulos B."/>
            <person name="Lipzen A."/>
            <person name="Chen C."/>
            <person name="Yan M."/>
            <person name="Daum C."/>
            <person name="Ng V."/>
            <person name="Clum A."/>
            <person name="Steindorff A."/>
            <person name="Ohm R.A."/>
            <person name="Martin F."/>
            <person name="Silar P."/>
            <person name="Natvig D.O."/>
            <person name="Lalanne C."/>
            <person name="Gautier V."/>
            <person name="Ament-Velasquez S.L."/>
            <person name="Kruys A."/>
            <person name="Hutchinson M.I."/>
            <person name="Powell A.J."/>
            <person name="Barry K."/>
            <person name="Miller A.N."/>
            <person name="Grigoriev I.V."/>
            <person name="Debuchy R."/>
            <person name="Gladieux P."/>
            <person name="Hiltunen Thoren M."/>
            <person name="Johannesson H."/>
        </authorList>
    </citation>
    <scope>NUCLEOTIDE SEQUENCE</scope>
    <source>
        <strain evidence="4">CBS 168.71</strain>
    </source>
</reference>
<dbReference type="GeneID" id="87844284"/>
<dbReference type="CDD" id="cd05233">
    <property type="entry name" value="SDR_c"/>
    <property type="match status" value="1"/>
</dbReference>
<protein>
    <submittedName>
        <fullName evidence="4">NADP(+)-dependent dehydrogenase</fullName>
    </submittedName>
</protein>
<evidence type="ECO:0000313" key="4">
    <source>
        <dbReference type="EMBL" id="KAK3291297.1"/>
    </source>
</evidence>
<reference evidence="4" key="2">
    <citation type="submission" date="2023-06" db="EMBL/GenBank/DDBJ databases">
        <authorList>
            <consortium name="Lawrence Berkeley National Laboratory"/>
            <person name="Haridas S."/>
            <person name="Hensen N."/>
            <person name="Bonometti L."/>
            <person name="Westerberg I."/>
            <person name="Brannstrom I.O."/>
            <person name="Guillou S."/>
            <person name="Cros-Aarteil S."/>
            <person name="Calhoun S."/>
            <person name="Kuo A."/>
            <person name="Mondo S."/>
            <person name="Pangilinan J."/>
            <person name="Riley R."/>
            <person name="Labutti K."/>
            <person name="Andreopoulos B."/>
            <person name="Lipzen A."/>
            <person name="Chen C."/>
            <person name="Yanf M."/>
            <person name="Daum C."/>
            <person name="Ng V."/>
            <person name="Clum A."/>
            <person name="Steindorff A."/>
            <person name="Ohm R."/>
            <person name="Martin F."/>
            <person name="Silar P."/>
            <person name="Natvig D."/>
            <person name="Lalanne C."/>
            <person name="Gautier V."/>
            <person name="Ament-Velasquez S.L."/>
            <person name="Kruys A."/>
            <person name="Hutchinson M.I."/>
            <person name="Powell A.J."/>
            <person name="Barry K."/>
            <person name="Miller A.N."/>
            <person name="Grigoriev I.V."/>
            <person name="Debuchy R."/>
            <person name="Gladieux P."/>
            <person name="Thoren M.H."/>
            <person name="Johannesson H."/>
        </authorList>
    </citation>
    <scope>NUCLEOTIDE SEQUENCE</scope>
    <source>
        <strain evidence="4">CBS 168.71</strain>
    </source>
</reference>
<dbReference type="SUPFAM" id="SSF51735">
    <property type="entry name" value="NAD(P)-binding Rossmann-fold domains"/>
    <property type="match status" value="1"/>
</dbReference>
<dbReference type="PANTHER" id="PTHR42760">
    <property type="entry name" value="SHORT-CHAIN DEHYDROGENASES/REDUCTASES FAMILY MEMBER"/>
    <property type="match status" value="1"/>
</dbReference>